<gene>
    <name evidence="1" type="ORF">DPCES_0407</name>
</gene>
<dbReference type="AlphaFoldDB" id="A0A098AUT9"/>
<evidence type="ECO:0000313" key="1">
    <source>
        <dbReference type="EMBL" id="CDX00294.1"/>
    </source>
</evidence>
<sequence>MDINYAIKEVIRHHRQAVQKSAWEFIDVDTLYTLRDIAITVEDEKFHVMGDSDKYYVMVRKSSMDNDVIMFGRVDGGNLEKTLARDIPKVGLAILAIRHIEDDHYIDDLLSARREELLDQLILCFGSERFNLADGTSFTLQELKQAVSH</sequence>
<proteinExistence type="predicted"/>
<dbReference type="PATRIC" id="fig|49338.4.peg.433"/>
<dbReference type="RefSeq" id="WP_018214504.1">
    <property type="nucleotide sequence ID" value="NZ_LK996017.1"/>
</dbReference>
<dbReference type="EMBL" id="LK996017">
    <property type="protein sequence ID" value="CDX00294.1"/>
    <property type="molecule type" value="Genomic_DNA"/>
</dbReference>
<reference evidence="1" key="1">
    <citation type="submission" date="2014-07" db="EMBL/GenBank/DDBJ databases">
        <authorList>
            <person name="Hornung V.Bastian."/>
        </authorList>
    </citation>
    <scope>NUCLEOTIDE SEQUENCE</scope>
    <source>
        <strain evidence="1">PCE-S</strain>
    </source>
</reference>
<name>A0A098AUT9_DESHA</name>
<organism evidence="1">
    <name type="scientific">Desulfitobacterium hafniense</name>
    <name type="common">Desulfitobacterium frappieri</name>
    <dbReference type="NCBI Taxonomy" id="49338"/>
    <lineage>
        <taxon>Bacteria</taxon>
        <taxon>Bacillati</taxon>
        <taxon>Bacillota</taxon>
        <taxon>Clostridia</taxon>
        <taxon>Eubacteriales</taxon>
        <taxon>Desulfitobacteriaceae</taxon>
        <taxon>Desulfitobacterium</taxon>
    </lineage>
</organism>
<accession>A0A098AUT9</accession>
<protein>
    <submittedName>
        <fullName evidence="1">Uncharacterized protein</fullName>
    </submittedName>
</protein>